<keyword evidence="1" id="KW-0812">Transmembrane</keyword>
<organism evidence="2 3">
    <name type="scientific">Candidatus Buchananbacteria bacterium RIFCSPHIGHO2_01_FULL_39_14</name>
    <dbReference type="NCBI Taxonomy" id="1797532"/>
    <lineage>
        <taxon>Bacteria</taxon>
        <taxon>Candidatus Buchananiibacteriota</taxon>
    </lineage>
</organism>
<dbReference type="AlphaFoldDB" id="A0A1G1XWY2"/>
<sequence>MELSEHTKKILWIVMWVVIAVIIISGILLIAFIKSCIGCHSASSINIQEQISLQILDDLRTGNKKVSIPYTTLNLEPSEESVQAIGIKNFEDNPIKFITSFQVKSEGIFSIFKPEQILSFKNGIIDINAKITWDDSPHTLNPGESRVFPITITAPDKPGNYLYKIIITKDTGEEYDSRTFFIKTAEE</sequence>
<evidence type="ECO:0000313" key="2">
    <source>
        <dbReference type="EMBL" id="OGY44633.1"/>
    </source>
</evidence>
<dbReference type="EMBL" id="MHIB01000013">
    <property type="protein sequence ID" value="OGY44633.1"/>
    <property type="molecule type" value="Genomic_DNA"/>
</dbReference>
<name>A0A1G1XWY2_9BACT</name>
<dbReference type="STRING" id="1797532.A2729_03570"/>
<evidence type="ECO:0000313" key="3">
    <source>
        <dbReference type="Proteomes" id="UP000178930"/>
    </source>
</evidence>
<accession>A0A1G1XWY2</accession>
<comment type="caution">
    <text evidence="2">The sequence shown here is derived from an EMBL/GenBank/DDBJ whole genome shotgun (WGS) entry which is preliminary data.</text>
</comment>
<keyword evidence="1" id="KW-0472">Membrane</keyword>
<protein>
    <submittedName>
        <fullName evidence="2">Uncharacterized protein</fullName>
    </submittedName>
</protein>
<keyword evidence="1" id="KW-1133">Transmembrane helix</keyword>
<reference evidence="2 3" key="1">
    <citation type="journal article" date="2016" name="Nat. Commun.">
        <title>Thousands of microbial genomes shed light on interconnected biogeochemical processes in an aquifer system.</title>
        <authorList>
            <person name="Anantharaman K."/>
            <person name="Brown C.T."/>
            <person name="Hug L.A."/>
            <person name="Sharon I."/>
            <person name="Castelle C.J."/>
            <person name="Probst A.J."/>
            <person name="Thomas B.C."/>
            <person name="Singh A."/>
            <person name="Wilkins M.J."/>
            <person name="Karaoz U."/>
            <person name="Brodie E.L."/>
            <person name="Williams K.H."/>
            <person name="Hubbard S.S."/>
            <person name="Banfield J.F."/>
        </authorList>
    </citation>
    <scope>NUCLEOTIDE SEQUENCE [LARGE SCALE GENOMIC DNA]</scope>
</reference>
<dbReference type="Proteomes" id="UP000178930">
    <property type="component" value="Unassembled WGS sequence"/>
</dbReference>
<feature type="transmembrane region" description="Helical" evidence="1">
    <location>
        <begin position="12"/>
        <end position="33"/>
    </location>
</feature>
<proteinExistence type="predicted"/>
<evidence type="ECO:0000256" key="1">
    <source>
        <dbReference type="SAM" id="Phobius"/>
    </source>
</evidence>
<gene>
    <name evidence="2" type="ORF">A2729_03570</name>
</gene>